<dbReference type="EMBL" id="CAKKNE010000005">
    <property type="protein sequence ID" value="CAH0378127.1"/>
    <property type="molecule type" value="Genomic_DNA"/>
</dbReference>
<gene>
    <name evidence="2" type="ORF">PECAL_5P26450</name>
</gene>
<dbReference type="InterPro" id="IPR022742">
    <property type="entry name" value="Hydrolase_4"/>
</dbReference>
<dbReference type="Pfam" id="PF12146">
    <property type="entry name" value="Hydrolase_4"/>
    <property type="match status" value="1"/>
</dbReference>
<sequence length="286" mass="30636">MSRLQILEPNASLRFECDGADLHYEVWEPDGSVKGTLYHSHGVCESNETTNTQRLVQRAVARGWRVVCLEHEGHGLSSGARAVVSMDRCVQLFEAFVRSRLGEGAWALSGASMGANVVLYAAQRLSSLEGYVGTVLFGAAVGVDPRAVPPALVVGALRVASFFMPEASLGATPVEEPDGYALPADSTRNFRGHWPLVTAKELLDATRDALADAKASKRGLDRFLVVHGAQDHVVPLSCVKEFLAAAHLPPEALRVVKKGGHDLTGGRGGDEACAVALDWLERCNNQ</sequence>
<feature type="domain" description="Serine aminopeptidase S33" evidence="1">
    <location>
        <begin position="32"/>
        <end position="264"/>
    </location>
</feature>
<keyword evidence="3" id="KW-1185">Reference proteome</keyword>
<dbReference type="InterPro" id="IPR051044">
    <property type="entry name" value="MAG_DAG_Lipase"/>
</dbReference>
<reference evidence="2" key="1">
    <citation type="submission" date="2021-11" db="EMBL/GenBank/DDBJ databases">
        <authorList>
            <consortium name="Genoscope - CEA"/>
            <person name="William W."/>
        </authorList>
    </citation>
    <scope>NUCLEOTIDE SEQUENCE</scope>
</reference>
<organism evidence="2 3">
    <name type="scientific">Pelagomonas calceolata</name>
    <dbReference type="NCBI Taxonomy" id="35677"/>
    <lineage>
        <taxon>Eukaryota</taxon>
        <taxon>Sar</taxon>
        <taxon>Stramenopiles</taxon>
        <taxon>Ochrophyta</taxon>
        <taxon>Pelagophyceae</taxon>
        <taxon>Pelagomonadales</taxon>
        <taxon>Pelagomonadaceae</taxon>
        <taxon>Pelagomonas</taxon>
    </lineage>
</organism>
<dbReference type="InterPro" id="IPR000073">
    <property type="entry name" value="AB_hydrolase_1"/>
</dbReference>
<evidence type="ECO:0000313" key="3">
    <source>
        <dbReference type="Proteomes" id="UP000789595"/>
    </source>
</evidence>
<feature type="non-terminal residue" evidence="2">
    <location>
        <position position="286"/>
    </location>
</feature>
<dbReference type="Proteomes" id="UP000789595">
    <property type="component" value="Unassembled WGS sequence"/>
</dbReference>
<dbReference type="Gene3D" id="3.40.50.1820">
    <property type="entry name" value="alpha/beta hydrolase"/>
    <property type="match status" value="1"/>
</dbReference>
<dbReference type="PRINTS" id="PR00111">
    <property type="entry name" value="ABHYDROLASE"/>
</dbReference>
<evidence type="ECO:0000313" key="2">
    <source>
        <dbReference type="EMBL" id="CAH0378127.1"/>
    </source>
</evidence>
<evidence type="ECO:0000259" key="1">
    <source>
        <dbReference type="Pfam" id="PF12146"/>
    </source>
</evidence>
<proteinExistence type="predicted"/>
<accession>A0A8J2X6J6</accession>
<protein>
    <recommendedName>
        <fullName evidence="1">Serine aminopeptidase S33 domain-containing protein</fullName>
    </recommendedName>
</protein>
<dbReference type="PANTHER" id="PTHR11614">
    <property type="entry name" value="PHOSPHOLIPASE-RELATED"/>
    <property type="match status" value="1"/>
</dbReference>
<comment type="caution">
    <text evidence="2">The sequence shown here is derived from an EMBL/GenBank/DDBJ whole genome shotgun (WGS) entry which is preliminary data.</text>
</comment>
<dbReference type="InterPro" id="IPR029058">
    <property type="entry name" value="AB_hydrolase_fold"/>
</dbReference>
<name>A0A8J2X6J6_9STRA</name>
<dbReference type="OrthoDB" id="48798at2759"/>
<dbReference type="SUPFAM" id="SSF53474">
    <property type="entry name" value="alpha/beta-Hydrolases"/>
    <property type="match status" value="1"/>
</dbReference>
<dbReference type="AlphaFoldDB" id="A0A8J2X6J6"/>